<dbReference type="InterPro" id="IPR003594">
    <property type="entry name" value="HATPase_dom"/>
</dbReference>
<evidence type="ECO:0000256" key="11">
    <source>
        <dbReference type="ARBA" id="ARBA00023012"/>
    </source>
</evidence>
<feature type="domain" description="Histidine kinase" evidence="14">
    <location>
        <begin position="253"/>
        <end position="467"/>
    </location>
</feature>
<evidence type="ECO:0000256" key="4">
    <source>
        <dbReference type="ARBA" id="ARBA00022553"/>
    </source>
</evidence>
<dbReference type="Pfam" id="PF18719">
    <property type="entry name" value="ArlS_N"/>
    <property type="match status" value="1"/>
</dbReference>
<dbReference type="EMBL" id="AMCK01000015">
    <property type="protein sequence ID" value="EKB44461.1"/>
    <property type="molecule type" value="Genomic_DNA"/>
</dbReference>
<protein>
    <recommendedName>
        <fullName evidence="3">histidine kinase</fullName>
        <ecNumber evidence="3">2.7.13.3</ecNumber>
    </recommendedName>
</protein>
<evidence type="ECO:0000256" key="7">
    <source>
        <dbReference type="ARBA" id="ARBA00022741"/>
    </source>
</evidence>
<dbReference type="Gene3D" id="3.30.565.10">
    <property type="entry name" value="Histidine kinase-like ATPase, C-terminal domain"/>
    <property type="match status" value="1"/>
</dbReference>
<keyword evidence="5 15" id="KW-0808">Transferase</keyword>
<keyword evidence="6 13" id="KW-0812">Transmembrane</keyword>
<dbReference type="GO" id="GO:0005886">
    <property type="term" value="C:plasma membrane"/>
    <property type="evidence" value="ECO:0007669"/>
    <property type="project" value="UniProtKB-SubCell"/>
</dbReference>
<evidence type="ECO:0000256" key="13">
    <source>
        <dbReference type="SAM" id="Phobius"/>
    </source>
</evidence>
<comment type="caution">
    <text evidence="15">The sequence shown here is derived from an EMBL/GenBank/DDBJ whole genome shotgun (WGS) entry which is preliminary data.</text>
</comment>
<dbReference type="PANTHER" id="PTHR45528:SF12">
    <property type="entry name" value="SENSOR HISTIDINE KINASE ARSS"/>
    <property type="match status" value="1"/>
</dbReference>
<keyword evidence="10 13" id="KW-1133">Transmembrane helix</keyword>
<dbReference type="Gene3D" id="1.10.287.130">
    <property type="match status" value="1"/>
</dbReference>
<comment type="subcellular location">
    <subcellularLocation>
        <location evidence="2">Cell membrane</location>
        <topology evidence="2">Multi-pass membrane protein</topology>
    </subcellularLocation>
</comment>
<dbReference type="PROSITE" id="PS50109">
    <property type="entry name" value="HIS_KIN"/>
    <property type="match status" value="1"/>
</dbReference>
<keyword evidence="11" id="KW-0902">Two-component regulatory system</keyword>
<dbReference type="Pfam" id="PF00512">
    <property type="entry name" value="HisKA"/>
    <property type="match status" value="1"/>
</dbReference>
<accession>K1KPP3</accession>
<organism evidence="15 16">
    <name type="scientific">Solibacillus isronensis B3W22</name>
    <dbReference type="NCBI Taxonomy" id="1224748"/>
    <lineage>
        <taxon>Bacteria</taxon>
        <taxon>Bacillati</taxon>
        <taxon>Bacillota</taxon>
        <taxon>Bacilli</taxon>
        <taxon>Bacillales</taxon>
        <taxon>Caryophanaceae</taxon>
        <taxon>Solibacillus</taxon>
    </lineage>
</organism>
<sequence>MRMMKNKLLNLSLKSKWMLAVGVTIFVSYALISVVLYIALQTWLIHNEEKNALRTVDDMTTYFESQGNTVTVQALQNNTALMKAILNQEQTVRVFNLDGIEVMRINDAAPAAQLPQNQNYFSTMIEKQTIAGSESYVIHRVVQIGQFQGIMQLIHPLAAFQSMMNYILTTIFIIGFGAILFSVMISYYLANMLMKPLVQLRDAMSFVRKNGFTAQPKFDYAAKDEIGDLLHMYRTLMNELEISFTKQQQFVADASHELRTPIQVIEGHLSLIKRWGKDEPEVMEESLNTSITEIARMRKMIEELLQLARREQADEHAYADIEQVYEQVKEELLQLYPAAEFHLTVTGEKSAASITEHALAQIFRNILSNSIRYNSNVPNLNVNINYNDSQSSILVTLEDNGIGISEQHLPHIFDRFYRVDASRTNKVAGTGLGLSITKMLADKYEVEIDVESKLQKGTFFYLKLLKK</sequence>
<gene>
    <name evidence="15" type="primary">arlS_3</name>
    <name evidence="15" type="ORF">B857_02762</name>
</gene>
<evidence type="ECO:0000256" key="5">
    <source>
        <dbReference type="ARBA" id="ARBA00022679"/>
    </source>
</evidence>
<evidence type="ECO:0000313" key="16">
    <source>
        <dbReference type="Proteomes" id="UP000004738"/>
    </source>
</evidence>
<dbReference type="Pfam" id="PF02518">
    <property type="entry name" value="HATPase_c"/>
    <property type="match status" value="1"/>
</dbReference>
<evidence type="ECO:0000313" key="15">
    <source>
        <dbReference type="EMBL" id="EKB44461.1"/>
    </source>
</evidence>
<evidence type="ECO:0000256" key="9">
    <source>
        <dbReference type="ARBA" id="ARBA00022840"/>
    </source>
</evidence>
<dbReference type="PRINTS" id="PR00344">
    <property type="entry name" value="BCTRLSENSOR"/>
</dbReference>
<evidence type="ECO:0000256" key="6">
    <source>
        <dbReference type="ARBA" id="ARBA00022692"/>
    </source>
</evidence>
<evidence type="ECO:0000256" key="1">
    <source>
        <dbReference type="ARBA" id="ARBA00000085"/>
    </source>
</evidence>
<feature type="transmembrane region" description="Helical" evidence="13">
    <location>
        <begin position="166"/>
        <end position="190"/>
    </location>
</feature>
<dbReference type="CDD" id="cd00075">
    <property type="entry name" value="HATPase"/>
    <property type="match status" value="1"/>
</dbReference>
<dbReference type="Proteomes" id="UP000004738">
    <property type="component" value="Unassembled WGS sequence"/>
</dbReference>
<keyword evidence="7" id="KW-0547">Nucleotide-binding</keyword>
<name>K1KPP3_9BACL</name>
<evidence type="ECO:0000256" key="10">
    <source>
        <dbReference type="ARBA" id="ARBA00022989"/>
    </source>
</evidence>
<keyword evidence="12 13" id="KW-0472">Membrane</keyword>
<dbReference type="SUPFAM" id="SSF47384">
    <property type="entry name" value="Homodimeric domain of signal transducing histidine kinase"/>
    <property type="match status" value="1"/>
</dbReference>
<dbReference type="FunFam" id="1.10.287.130:FF:000001">
    <property type="entry name" value="Two-component sensor histidine kinase"/>
    <property type="match status" value="1"/>
</dbReference>
<dbReference type="InterPro" id="IPR005467">
    <property type="entry name" value="His_kinase_dom"/>
</dbReference>
<dbReference type="InterPro" id="IPR004358">
    <property type="entry name" value="Sig_transdc_His_kin-like_C"/>
</dbReference>
<evidence type="ECO:0000259" key="14">
    <source>
        <dbReference type="PROSITE" id="PS50109"/>
    </source>
</evidence>
<keyword evidence="4" id="KW-0597">Phosphoprotein</keyword>
<dbReference type="PANTHER" id="PTHR45528">
    <property type="entry name" value="SENSOR HISTIDINE KINASE CPXA"/>
    <property type="match status" value="1"/>
</dbReference>
<dbReference type="GO" id="GO:0000155">
    <property type="term" value="F:phosphorelay sensor kinase activity"/>
    <property type="evidence" value="ECO:0007669"/>
    <property type="project" value="InterPro"/>
</dbReference>
<dbReference type="InterPro" id="IPR003661">
    <property type="entry name" value="HisK_dim/P_dom"/>
</dbReference>
<dbReference type="InterPro" id="IPR050398">
    <property type="entry name" value="HssS/ArlS-like"/>
</dbReference>
<dbReference type="EC" id="2.7.13.3" evidence="3"/>
<dbReference type="InterPro" id="IPR041610">
    <property type="entry name" value="ArlS_N"/>
</dbReference>
<dbReference type="FunFam" id="3.30.565.10:FF:000006">
    <property type="entry name" value="Sensor histidine kinase WalK"/>
    <property type="match status" value="1"/>
</dbReference>
<proteinExistence type="predicted"/>
<reference evidence="15 16" key="1">
    <citation type="journal article" date="2012" name="J. Bacteriol.">
        <title>Draft Genome Sequence of Bacillus isronensis Strain B3W22, Isolated from the Upper Atmosphere.</title>
        <authorList>
            <person name="Shivaji S."/>
            <person name="Ara S."/>
            <person name="Singh S.K."/>
            <person name="Bandi S."/>
            <person name="Singh A."/>
            <person name="Pinnaka A.K."/>
        </authorList>
    </citation>
    <scope>NUCLEOTIDE SEQUENCE [LARGE SCALE GENOMIC DNA]</scope>
    <source>
        <strain evidence="15 16">B3W22</strain>
    </source>
</reference>
<dbReference type="CDD" id="cd00082">
    <property type="entry name" value="HisKA"/>
    <property type="match status" value="1"/>
</dbReference>
<dbReference type="SMART" id="SM00388">
    <property type="entry name" value="HisKA"/>
    <property type="match status" value="1"/>
</dbReference>
<keyword evidence="9" id="KW-0067">ATP-binding</keyword>
<keyword evidence="8 15" id="KW-0418">Kinase</keyword>
<feature type="transmembrane region" description="Helical" evidence="13">
    <location>
        <begin position="20"/>
        <end position="40"/>
    </location>
</feature>
<dbReference type="Gene3D" id="6.10.340.10">
    <property type="match status" value="1"/>
</dbReference>
<evidence type="ECO:0000256" key="2">
    <source>
        <dbReference type="ARBA" id="ARBA00004651"/>
    </source>
</evidence>
<evidence type="ECO:0000256" key="8">
    <source>
        <dbReference type="ARBA" id="ARBA00022777"/>
    </source>
</evidence>
<evidence type="ECO:0000256" key="3">
    <source>
        <dbReference type="ARBA" id="ARBA00012438"/>
    </source>
</evidence>
<dbReference type="SUPFAM" id="SSF55874">
    <property type="entry name" value="ATPase domain of HSP90 chaperone/DNA topoisomerase II/histidine kinase"/>
    <property type="match status" value="1"/>
</dbReference>
<dbReference type="SMART" id="SM00387">
    <property type="entry name" value="HATPase_c"/>
    <property type="match status" value="1"/>
</dbReference>
<dbReference type="InterPro" id="IPR036890">
    <property type="entry name" value="HATPase_C_sf"/>
</dbReference>
<evidence type="ECO:0000256" key="12">
    <source>
        <dbReference type="ARBA" id="ARBA00023136"/>
    </source>
</evidence>
<dbReference type="GO" id="GO:0005524">
    <property type="term" value="F:ATP binding"/>
    <property type="evidence" value="ECO:0007669"/>
    <property type="project" value="UniProtKB-KW"/>
</dbReference>
<dbReference type="InterPro" id="IPR036097">
    <property type="entry name" value="HisK_dim/P_sf"/>
</dbReference>
<comment type="catalytic activity">
    <reaction evidence="1">
        <text>ATP + protein L-histidine = ADP + protein N-phospho-L-histidine.</text>
        <dbReference type="EC" id="2.7.13.3"/>
    </reaction>
</comment>
<dbReference type="AlphaFoldDB" id="K1KPP3"/>
<dbReference type="PATRIC" id="fig|1224748.3.peg.2730"/>
<keyword evidence="16" id="KW-1185">Reference proteome</keyword>